<comment type="subcellular location">
    <subcellularLocation>
        <location evidence="1">Secreted</location>
    </subcellularLocation>
</comment>
<dbReference type="PIR" id="A23921">
    <property type="entry name" value="A23921"/>
</dbReference>
<evidence type="ECO:0000256" key="4">
    <source>
        <dbReference type="SAM" id="MobiDB-lite"/>
    </source>
</evidence>
<evidence type="ECO:0000313" key="5">
    <source>
        <dbReference type="PIR" id="A23921"/>
    </source>
</evidence>
<name>Q7M3U2_9DIPT</name>
<feature type="non-terminal residue" evidence="5">
    <location>
        <position position="40"/>
    </location>
</feature>
<reference evidence="5" key="1">
    <citation type="journal article" date="1985" name="J. Biol. Chem.">
        <title>A second gene in a Balbiani ring. Chironomus salivary glands contain a 6.5-kb poly(A)+ RNA that is transcribed from a hierarchy of tandem repeated sequences in Balbiani ring 1.</title>
        <authorList>
            <person name="Dreesen T.D."/>
            <person name="Bower J.R."/>
            <person name="Case S.T."/>
        </authorList>
    </citation>
    <scope>NUCLEOTIDE SEQUENCE</scope>
</reference>
<evidence type="ECO:0000256" key="3">
    <source>
        <dbReference type="ARBA" id="ARBA00022729"/>
    </source>
</evidence>
<sequence>YPANKKWNENTCSLECKTEKPKPDDIPANKKWNENTCCLE</sequence>
<keyword evidence="2" id="KW-0964">Secreted</keyword>
<organism evidence="5">
    <name type="scientific">Chironomus sp</name>
    <dbReference type="NCBI Taxonomy" id="7152"/>
    <lineage>
        <taxon>Eukaryota</taxon>
        <taxon>Metazoa</taxon>
        <taxon>Ecdysozoa</taxon>
        <taxon>Arthropoda</taxon>
        <taxon>Hexapoda</taxon>
        <taxon>Insecta</taxon>
        <taxon>Pterygota</taxon>
        <taxon>Neoptera</taxon>
        <taxon>Endopterygota</taxon>
        <taxon>Diptera</taxon>
        <taxon>Nematocera</taxon>
        <taxon>Chironomoidea</taxon>
        <taxon>Chironomidae</taxon>
        <taxon>Chironominae</taxon>
        <taxon>Chironomus</taxon>
    </lineage>
</organism>
<accession>Q7M3U2</accession>
<protein>
    <submittedName>
        <fullName evidence="5">Balbiani ring 1 chain (Clone pCt35)</fullName>
    </submittedName>
</protein>
<dbReference type="Pfam" id="PF03128">
    <property type="entry name" value="CXCXC"/>
    <property type="match status" value="1"/>
</dbReference>
<evidence type="ECO:0000256" key="2">
    <source>
        <dbReference type="ARBA" id="ARBA00022525"/>
    </source>
</evidence>
<feature type="compositionally biased region" description="Basic and acidic residues" evidence="4">
    <location>
        <begin position="20"/>
        <end position="33"/>
    </location>
</feature>
<dbReference type="InterPro" id="IPR004153">
    <property type="entry name" value="CXCXC_repeat"/>
</dbReference>
<dbReference type="AlphaFoldDB" id="Q7M3U2"/>
<keyword evidence="3" id="KW-0732">Signal</keyword>
<feature type="region of interest" description="Disordered" evidence="4">
    <location>
        <begin position="20"/>
        <end position="40"/>
    </location>
</feature>
<evidence type="ECO:0000256" key="1">
    <source>
        <dbReference type="ARBA" id="ARBA00004613"/>
    </source>
</evidence>
<feature type="non-terminal residue" evidence="5">
    <location>
        <position position="1"/>
    </location>
</feature>
<proteinExistence type="predicted"/>